<organism evidence="2 3">
    <name type="scientific">Aeromicrobium erythreum</name>
    <dbReference type="NCBI Taxonomy" id="2041"/>
    <lineage>
        <taxon>Bacteria</taxon>
        <taxon>Bacillati</taxon>
        <taxon>Actinomycetota</taxon>
        <taxon>Actinomycetes</taxon>
        <taxon>Propionibacteriales</taxon>
        <taxon>Nocardioidaceae</taxon>
        <taxon>Aeromicrobium</taxon>
    </lineage>
</organism>
<dbReference type="STRING" id="2041.AERYTH_02040"/>
<dbReference type="SUPFAM" id="SSF52096">
    <property type="entry name" value="ClpP/crotonase"/>
    <property type="match status" value="1"/>
</dbReference>
<dbReference type="CDD" id="cd06558">
    <property type="entry name" value="crotonase-like"/>
    <property type="match status" value="1"/>
</dbReference>
<dbReference type="KEGG" id="aer:AERYTH_02040"/>
<dbReference type="PANTHER" id="PTHR43459">
    <property type="entry name" value="ENOYL-COA HYDRATASE"/>
    <property type="match status" value="1"/>
</dbReference>
<proteinExistence type="inferred from homology"/>
<dbReference type="GO" id="GO:0004300">
    <property type="term" value="F:enoyl-CoA hydratase activity"/>
    <property type="evidence" value="ECO:0007669"/>
    <property type="project" value="UniProtKB-EC"/>
</dbReference>
<keyword evidence="3" id="KW-1185">Reference proteome</keyword>
<dbReference type="InterPro" id="IPR029045">
    <property type="entry name" value="ClpP/crotonase-like_dom_sf"/>
</dbReference>
<sequence>MTDRPAAQHEELVLAERLGGVLLLTLHRPERLNAWTNALEDAYYGALLEADADPDVRAIVVTGAGRGFCAGADMEDLAGVGDATDEQIDRPHPRHLPLTLHTPLVAAVNGAAAGLGMVEALYADVRFASPRAVFLTAFAQRGLVAEYGMAWLLPRLVGHGRASDLLLSGRRVDGEEAARIGLVEHLVPADELVERAVAYAQGLATSCSPWSMATIKSQLLLDAERSFAESVRSADALMRESFRGSDIAEGVASFTERRPPVFAPLTKEI</sequence>
<dbReference type="EMBL" id="CP011502">
    <property type="protein sequence ID" value="ALX03561.1"/>
    <property type="molecule type" value="Genomic_DNA"/>
</dbReference>
<dbReference type="EC" id="4.2.1.17" evidence="2"/>
<gene>
    <name evidence="2" type="ORF">AERYTH_02040</name>
</gene>
<dbReference type="InterPro" id="IPR001753">
    <property type="entry name" value="Enoyl-CoA_hydra/iso"/>
</dbReference>
<keyword evidence="2" id="KW-0456">Lyase</keyword>
<dbReference type="Gene3D" id="1.10.12.10">
    <property type="entry name" value="Lyase 2-enoyl-coa Hydratase, Chain A, domain 2"/>
    <property type="match status" value="1"/>
</dbReference>
<dbReference type="OrthoDB" id="9777711at2"/>
<dbReference type="InterPro" id="IPR014748">
    <property type="entry name" value="Enoyl-CoA_hydra_C"/>
</dbReference>
<dbReference type="Proteomes" id="UP000067689">
    <property type="component" value="Chromosome"/>
</dbReference>
<evidence type="ECO:0000313" key="2">
    <source>
        <dbReference type="EMBL" id="ALX03561.1"/>
    </source>
</evidence>
<evidence type="ECO:0000256" key="1">
    <source>
        <dbReference type="ARBA" id="ARBA00005254"/>
    </source>
</evidence>
<evidence type="ECO:0000313" key="3">
    <source>
        <dbReference type="Proteomes" id="UP000067689"/>
    </source>
</evidence>
<protein>
    <submittedName>
        <fullName evidence="2">Enoyl-CoA hydratase</fullName>
        <ecNumber evidence="2">4.2.1.17</ecNumber>
    </submittedName>
</protein>
<dbReference type="Pfam" id="PF00378">
    <property type="entry name" value="ECH_1"/>
    <property type="match status" value="1"/>
</dbReference>
<dbReference type="AlphaFoldDB" id="A0A0U4B685"/>
<dbReference type="PATRIC" id="fig|2041.4.peg.435"/>
<name>A0A0U4B685_9ACTN</name>
<reference evidence="2 3" key="1">
    <citation type="journal article" date="1991" name="Int. J. Syst. Bacteriol.">
        <title>Description of the erythromycin-producing bacterium Arthrobacter sp. strain NRRL B-3381 as Aeromicrobium erythreum gen. nov., sp. nov.</title>
        <authorList>
            <person name="Miller E.S."/>
            <person name="Woese C.R."/>
            <person name="Brenner S."/>
        </authorList>
    </citation>
    <scope>NUCLEOTIDE SEQUENCE [LARGE SCALE GENOMIC DNA]</scope>
    <source>
        <strain evidence="2 3">AR18</strain>
    </source>
</reference>
<accession>A0A0U4B685</accession>
<dbReference type="Gene3D" id="3.90.226.10">
    <property type="entry name" value="2-enoyl-CoA Hydratase, Chain A, domain 1"/>
    <property type="match status" value="1"/>
</dbReference>
<comment type="similarity">
    <text evidence="1">Belongs to the enoyl-CoA hydratase/isomerase family.</text>
</comment>
<dbReference type="RefSeq" id="WP_067853993.1">
    <property type="nucleotide sequence ID" value="NZ_CP011502.1"/>
</dbReference>
<dbReference type="PANTHER" id="PTHR43459:SF1">
    <property type="entry name" value="EG:BACN32G11.4 PROTEIN"/>
    <property type="match status" value="1"/>
</dbReference>